<evidence type="ECO:0000256" key="3">
    <source>
        <dbReference type="ARBA" id="ARBA00022989"/>
    </source>
</evidence>
<dbReference type="Gene3D" id="3.30.1150.10">
    <property type="match status" value="1"/>
</dbReference>
<feature type="region of interest" description="Disordered" evidence="5">
    <location>
        <begin position="63"/>
        <end position="119"/>
    </location>
</feature>
<dbReference type="Pfam" id="PF03544">
    <property type="entry name" value="TonB_C"/>
    <property type="match status" value="1"/>
</dbReference>
<feature type="domain" description="TonB C-terminal" evidence="6">
    <location>
        <begin position="174"/>
        <end position="234"/>
    </location>
</feature>
<feature type="compositionally biased region" description="Basic and acidic residues" evidence="5">
    <location>
        <begin position="87"/>
        <end position="119"/>
    </location>
</feature>
<evidence type="ECO:0000256" key="1">
    <source>
        <dbReference type="ARBA" id="ARBA00004167"/>
    </source>
</evidence>
<evidence type="ECO:0000259" key="6">
    <source>
        <dbReference type="Pfam" id="PF03544"/>
    </source>
</evidence>
<evidence type="ECO:0000256" key="5">
    <source>
        <dbReference type="SAM" id="MobiDB-lite"/>
    </source>
</evidence>
<comment type="caution">
    <text evidence="7">The sequence shown here is derived from an EMBL/GenBank/DDBJ whole genome shotgun (WGS) entry which is preliminary data.</text>
</comment>
<gene>
    <name evidence="7" type="ORF">ES676_12960</name>
</gene>
<dbReference type="Proteomes" id="UP000323324">
    <property type="component" value="Unassembled WGS sequence"/>
</dbReference>
<keyword evidence="3" id="KW-1133">Transmembrane helix</keyword>
<dbReference type="AlphaFoldDB" id="A0A8H2LAS3"/>
<dbReference type="NCBIfam" id="TIGR01352">
    <property type="entry name" value="tonB_Cterm"/>
    <property type="match status" value="1"/>
</dbReference>
<keyword evidence="8" id="KW-1185">Reference proteome</keyword>
<sequence length="238" mass="26778">MKFNNSHKALAITLLIAGSLVLSVINLNIIKYQKTVIETLIDISMVEPIEEIIPDIETQKKETNKGFNDAEKPKHFSQAYQPIAPPKDYKRKPIERKEDTPKKPETEPEQKGTSHIQRDELTAFESVNAILKKQTTKSSPESGTKTTNTNSTVRYSLVNRSDVYLPIPIYLCEEKGTIIVNITVTKNGRVKETSINSSSNSNNKCLENSALEYAKKAQFNRGERTDQIGTITFTFEGK</sequence>
<organism evidence="7 8">
    <name type="scientific">Bizionia saleffrena</name>
    <dbReference type="NCBI Taxonomy" id="291189"/>
    <lineage>
        <taxon>Bacteria</taxon>
        <taxon>Pseudomonadati</taxon>
        <taxon>Bacteroidota</taxon>
        <taxon>Flavobacteriia</taxon>
        <taxon>Flavobacteriales</taxon>
        <taxon>Flavobacteriaceae</taxon>
        <taxon>Bizionia</taxon>
    </lineage>
</organism>
<dbReference type="InterPro" id="IPR006260">
    <property type="entry name" value="TonB/TolA_C"/>
</dbReference>
<evidence type="ECO:0000256" key="4">
    <source>
        <dbReference type="ARBA" id="ARBA00023136"/>
    </source>
</evidence>
<accession>A0A8H2LAS3</accession>
<proteinExistence type="predicted"/>
<name>A0A8H2LAS3_9FLAO</name>
<reference evidence="7 8" key="1">
    <citation type="submission" date="2019-08" db="EMBL/GenBank/DDBJ databases">
        <title>Genomes of Antarctic Bizionia species.</title>
        <authorList>
            <person name="Bowman J.P."/>
        </authorList>
    </citation>
    <scope>NUCLEOTIDE SEQUENCE [LARGE SCALE GENOMIC DNA]</scope>
    <source>
        <strain evidence="7 8">HFD</strain>
    </source>
</reference>
<keyword evidence="2" id="KW-0812">Transmembrane</keyword>
<dbReference type="RefSeq" id="WP_148370752.1">
    <property type="nucleotide sequence ID" value="NZ_VSKM01000016.1"/>
</dbReference>
<comment type="subcellular location">
    <subcellularLocation>
        <location evidence="1">Membrane</location>
        <topology evidence="1">Single-pass membrane protein</topology>
    </subcellularLocation>
</comment>
<evidence type="ECO:0000313" key="8">
    <source>
        <dbReference type="Proteomes" id="UP000323324"/>
    </source>
</evidence>
<evidence type="ECO:0000256" key="2">
    <source>
        <dbReference type="ARBA" id="ARBA00022692"/>
    </source>
</evidence>
<dbReference type="GO" id="GO:0016020">
    <property type="term" value="C:membrane"/>
    <property type="evidence" value="ECO:0007669"/>
    <property type="project" value="UniProtKB-SubCell"/>
</dbReference>
<dbReference type="GO" id="GO:0055085">
    <property type="term" value="P:transmembrane transport"/>
    <property type="evidence" value="ECO:0007669"/>
    <property type="project" value="InterPro"/>
</dbReference>
<dbReference type="EMBL" id="VSKM01000016">
    <property type="protein sequence ID" value="TYB70682.1"/>
    <property type="molecule type" value="Genomic_DNA"/>
</dbReference>
<protein>
    <submittedName>
        <fullName evidence="7">TonB family protein</fullName>
    </submittedName>
</protein>
<feature type="compositionally biased region" description="Basic and acidic residues" evidence="5">
    <location>
        <begin position="63"/>
        <end position="74"/>
    </location>
</feature>
<dbReference type="InterPro" id="IPR037682">
    <property type="entry name" value="TonB_C"/>
</dbReference>
<dbReference type="SUPFAM" id="SSF74653">
    <property type="entry name" value="TolA/TonB C-terminal domain"/>
    <property type="match status" value="1"/>
</dbReference>
<evidence type="ECO:0000313" key="7">
    <source>
        <dbReference type="EMBL" id="TYB70682.1"/>
    </source>
</evidence>
<keyword evidence="4" id="KW-0472">Membrane</keyword>